<evidence type="ECO:0000313" key="2">
    <source>
        <dbReference type="EMBL" id="KIL99029.1"/>
    </source>
</evidence>
<organism evidence="2 3">
    <name type="scientific">Paramagnetospirillum magnetotacticum MS-1</name>
    <dbReference type="NCBI Taxonomy" id="272627"/>
    <lineage>
        <taxon>Bacteria</taxon>
        <taxon>Pseudomonadati</taxon>
        <taxon>Pseudomonadota</taxon>
        <taxon>Alphaproteobacteria</taxon>
        <taxon>Rhodospirillales</taxon>
        <taxon>Magnetospirillaceae</taxon>
        <taxon>Paramagnetospirillum</taxon>
    </lineage>
</organism>
<proteinExistence type="inferred from homology"/>
<accession>A0A0C2YH32</accession>
<dbReference type="SUPFAM" id="SSF51735">
    <property type="entry name" value="NAD(P)-binding Rossmann-fold domains"/>
    <property type="match status" value="1"/>
</dbReference>
<dbReference type="PANTHER" id="PTHR42879:SF2">
    <property type="entry name" value="3-OXOACYL-[ACYL-CARRIER-PROTEIN] REDUCTASE FABG"/>
    <property type="match status" value="1"/>
</dbReference>
<protein>
    <submittedName>
        <fullName evidence="2">3-oxoacyl-acyl-carrier protein reductase</fullName>
    </submittedName>
</protein>
<dbReference type="PROSITE" id="PS00061">
    <property type="entry name" value="ADH_SHORT"/>
    <property type="match status" value="1"/>
</dbReference>
<keyword evidence="3" id="KW-1185">Reference proteome</keyword>
<comment type="similarity">
    <text evidence="1">Belongs to the short-chain dehydrogenases/reductases (SDR) family.</text>
</comment>
<dbReference type="Proteomes" id="UP000031971">
    <property type="component" value="Unassembled WGS sequence"/>
</dbReference>
<dbReference type="CDD" id="cd05233">
    <property type="entry name" value="SDR_c"/>
    <property type="match status" value="1"/>
</dbReference>
<dbReference type="FunFam" id="3.40.50.720:FF:000084">
    <property type="entry name" value="Short-chain dehydrogenase reductase"/>
    <property type="match status" value="1"/>
</dbReference>
<dbReference type="InterPro" id="IPR002347">
    <property type="entry name" value="SDR_fam"/>
</dbReference>
<dbReference type="AlphaFoldDB" id="A0A0C2YH32"/>
<evidence type="ECO:0000256" key="1">
    <source>
        <dbReference type="ARBA" id="ARBA00006484"/>
    </source>
</evidence>
<dbReference type="GO" id="GO:0032787">
    <property type="term" value="P:monocarboxylic acid metabolic process"/>
    <property type="evidence" value="ECO:0007669"/>
    <property type="project" value="UniProtKB-ARBA"/>
</dbReference>
<dbReference type="Pfam" id="PF13561">
    <property type="entry name" value="adh_short_C2"/>
    <property type="match status" value="1"/>
</dbReference>
<dbReference type="NCBIfam" id="NF005559">
    <property type="entry name" value="PRK07231.1"/>
    <property type="match status" value="1"/>
</dbReference>
<dbReference type="STRING" id="272627.CCC_02479"/>
<dbReference type="EMBL" id="JXSL01000027">
    <property type="protein sequence ID" value="KIL99029.1"/>
    <property type="molecule type" value="Genomic_DNA"/>
</dbReference>
<dbReference type="PRINTS" id="PR00081">
    <property type="entry name" value="GDHRDH"/>
</dbReference>
<dbReference type="Gene3D" id="3.40.50.720">
    <property type="entry name" value="NAD(P)-binding Rossmann-like Domain"/>
    <property type="match status" value="1"/>
</dbReference>
<dbReference type="PANTHER" id="PTHR42879">
    <property type="entry name" value="3-OXOACYL-(ACYL-CARRIER-PROTEIN) REDUCTASE"/>
    <property type="match status" value="1"/>
</dbReference>
<reference evidence="2 3" key="1">
    <citation type="submission" date="2015-01" db="EMBL/GenBank/DDBJ databases">
        <title>Genome Sequence of Magnetospirillum magnetotacticum Strain MS-1.</title>
        <authorList>
            <person name="Marinov G.K."/>
            <person name="Smalley M.D."/>
            <person name="DeSalvo G."/>
        </authorList>
    </citation>
    <scope>NUCLEOTIDE SEQUENCE [LARGE SCALE GENOMIC DNA]</scope>
    <source>
        <strain evidence="2 3">MS-1</strain>
    </source>
</reference>
<name>A0A0C2YH32_PARME</name>
<dbReference type="PRINTS" id="PR00080">
    <property type="entry name" value="SDRFAMILY"/>
</dbReference>
<sequence>MISIEGAKEMKFEDKVALITGGASGIGYCTVKSMAELGADVLIADINVEAGEKAATELKAKGLKAEFVRLDVTDKANIARVKEHVLATRGRLDILCNVAGWGHIQPFVDNDDAFIAKVMSLNLTGPIELIRAFFPLMIEKKTGKIVNVASDAGRVGSLGESVYSAAKGGLISFSKALAREGARYNINVNAICPGPTDTPLLKSEPEKFLEAFLKVIPMRRFGQPQEVADSIVFMASNRADYITGQVLSVNGGITMVG</sequence>
<dbReference type="InterPro" id="IPR020904">
    <property type="entry name" value="Sc_DH/Rdtase_CS"/>
</dbReference>
<gene>
    <name evidence="2" type="ORF">CCC_02479</name>
</gene>
<dbReference type="InterPro" id="IPR050259">
    <property type="entry name" value="SDR"/>
</dbReference>
<dbReference type="InterPro" id="IPR036291">
    <property type="entry name" value="NAD(P)-bd_dom_sf"/>
</dbReference>
<comment type="caution">
    <text evidence="2">The sequence shown here is derived from an EMBL/GenBank/DDBJ whole genome shotgun (WGS) entry which is preliminary data.</text>
</comment>
<evidence type="ECO:0000313" key="3">
    <source>
        <dbReference type="Proteomes" id="UP000031971"/>
    </source>
</evidence>